<gene>
    <name evidence="3" type="ORF">DLM65_11375</name>
</gene>
<dbReference type="GO" id="GO:0016772">
    <property type="term" value="F:transferase activity, transferring phosphorus-containing groups"/>
    <property type="evidence" value="ECO:0007669"/>
    <property type="project" value="InterPro"/>
</dbReference>
<evidence type="ECO:0000313" key="4">
    <source>
        <dbReference type="Proteomes" id="UP000248724"/>
    </source>
</evidence>
<dbReference type="PANTHER" id="PTHR43615:SF1">
    <property type="entry name" value="PPDK_N DOMAIN-CONTAINING PROTEIN"/>
    <property type="match status" value="1"/>
</dbReference>
<dbReference type="EMBL" id="QHBU01000220">
    <property type="protein sequence ID" value="PZR79155.1"/>
    <property type="molecule type" value="Genomic_DNA"/>
</dbReference>
<dbReference type="InterPro" id="IPR051549">
    <property type="entry name" value="PEP_Utilizing_Enz"/>
</dbReference>
<feature type="domain" description="PEP-utilising enzyme mobile" evidence="2">
    <location>
        <begin position="330"/>
        <end position="400"/>
    </location>
</feature>
<name>A0A2W5Z8E5_9BACT</name>
<proteinExistence type="predicted"/>
<reference evidence="3 4" key="1">
    <citation type="journal article" date="2017" name="Nature">
        <title>Atmospheric trace gases support primary production in Antarctic desert surface soil.</title>
        <authorList>
            <person name="Ji M."/>
            <person name="Greening C."/>
            <person name="Vanwonterghem I."/>
            <person name="Carere C.R."/>
            <person name="Bay S.K."/>
            <person name="Steen J.A."/>
            <person name="Montgomery K."/>
            <person name="Lines T."/>
            <person name="Beardall J."/>
            <person name="van Dorst J."/>
            <person name="Snape I."/>
            <person name="Stott M.B."/>
            <person name="Hugenholtz P."/>
            <person name="Ferrari B.C."/>
        </authorList>
    </citation>
    <scope>NUCLEOTIDE SEQUENCE [LARGE SCALE GENOMIC DNA]</scope>
    <source>
        <strain evidence="3">RRmetagenome_bin12</strain>
    </source>
</reference>
<evidence type="ECO:0000313" key="3">
    <source>
        <dbReference type="EMBL" id="PZR79155.1"/>
    </source>
</evidence>
<dbReference type="Pfam" id="PF00391">
    <property type="entry name" value="PEP-utilizers"/>
    <property type="match status" value="1"/>
</dbReference>
<feature type="region of interest" description="Disordered" evidence="1">
    <location>
        <begin position="239"/>
        <end position="258"/>
    </location>
</feature>
<dbReference type="InterPro" id="IPR008279">
    <property type="entry name" value="PEP-util_enz_mobile_dom"/>
</dbReference>
<sequence length="411" mass="42514">MSIRTHHRFDVTPVLPVGELLLRCRGWSGAPAIEVLGLLQGAGPLAVGAATELARAAAAIRGDADSISALQSADARDVLGSLRSRSGAGQATSAYLDVVGHWSAGNGFDVDDPSLIELPELVVESLREAVARGTGEDGDDEAADKATELRLAVPAAERGAFDDALAEARLVHRLRDERALYCDVWANGLMRRAILAAGARLAERGLLQAPGDLVEASYDEMRSLLCGRNGPAAGKLAQRARHRRTADPTSVPPVLGHSSRTPLPLDWLPAGAARTEAAFRTYLAAMEGDDDDDGDEAVASSAVHGVGASPGVYEGKARVVHGAAGIGSVRRGDVLVTEAISPAFNIVLPLVGAVVTERGGILSHAAIVAREYGIPAVVGAGDSTRRIPDGARVRVDGSSGEVVMMGPPAVS</sequence>
<comment type="caution">
    <text evidence="3">The sequence shown here is derived from an EMBL/GenBank/DDBJ whole genome shotgun (WGS) entry which is preliminary data.</text>
</comment>
<evidence type="ECO:0000256" key="1">
    <source>
        <dbReference type="SAM" id="MobiDB-lite"/>
    </source>
</evidence>
<dbReference type="Proteomes" id="UP000248724">
    <property type="component" value="Unassembled WGS sequence"/>
</dbReference>
<dbReference type="InterPro" id="IPR036637">
    <property type="entry name" value="Phosphohistidine_dom_sf"/>
</dbReference>
<organism evidence="3 4">
    <name type="scientific">Candidatus Aeolococcus gillhamiae</name>
    <dbReference type="NCBI Taxonomy" id="3127015"/>
    <lineage>
        <taxon>Bacteria</taxon>
        <taxon>Bacillati</taxon>
        <taxon>Candidatus Dormiibacterota</taxon>
        <taxon>Candidatus Dormibacteria</taxon>
        <taxon>Candidatus Aeolococcales</taxon>
        <taxon>Candidatus Aeolococcaceae</taxon>
        <taxon>Candidatus Aeolococcus</taxon>
    </lineage>
</organism>
<dbReference type="PANTHER" id="PTHR43615">
    <property type="entry name" value="PHOSPHOENOLPYRUVATE SYNTHASE-RELATED"/>
    <property type="match status" value="1"/>
</dbReference>
<dbReference type="AlphaFoldDB" id="A0A2W5Z8E5"/>
<dbReference type="SUPFAM" id="SSF52009">
    <property type="entry name" value="Phosphohistidine domain"/>
    <property type="match status" value="1"/>
</dbReference>
<protein>
    <recommendedName>
        <fullName evidence="2">PEP-utilising enzyme mobile domain-containing protein</fullName>
    </recommendedName>
</protein>
<evidence type="ECO:0000259" key="2">
    <source>
        <dbReference type="Pfam" id="PF00391"/>
    </source>
</evidence>
<accession>A0A2W5Z8E5</accession>
<dbReference type="Gene3D" id="3.50.30.10">
    <property type="entry name" value="Phosphohistidine domain"/>
    <property type="match status" value="1"/>
</dbReference>